<dbReference type="InterPro" id="IPR011112">
    <property type="entry name" value="Rho-like_N"/>
</dbReference>
<dbReference type="GO" id="GO:0008186">
    <property type="term" value="F:ATP-dependent activity, acting on RNA"/>
    <property type="evidence" value="ECO:0007669"/>
    <property type="project" value="UniProtKB-UniRule"/>
</dbReference>
<dbReference type="OrthoDB" id="9805197at2"/>
<dbReference type="GO" id="GO:0005524">
    <property type="term" value="F:ATP binding"/>
    <property type="evidence" value="ECO:0007669"/>
    <property type="project" value="UniProtKB-UniRule"/>
</dbReference>
<dbReference type="InterPro" id="IPR036269">
    <property type="entry name" value="Rho_N_sf"/>
</dbReference>
<feature type="binding site" evidence="9">
    <location>
        <begin position="206"/>
        <end position="211"/>
    </location>
    <ligand>
        <name>ATP</name>
        <dbReference type="ChEBI" id="CHEBI:30616"/>
    </ligand>
</feature>
<evidence type="ECO:0000256" key="9">
    <source>
        <dbReference type="HAMAP-Rule" id="MF_01884"/>
    </source>
</evidence>
<keyword evidence="1 9" id="KW-0806">Transcription termination</keyword>
<keyword evidence="3 9" id="KW-0378">Hydrolase</keyword>
<evidence type="ECO:0000256" key="5">
    <source>
        <dbReference type="ARBA" id="ARBA00022840"/>
    </source>
</evidence>
<evidence type="ECO:0000256" key="7">
    <source>
        <dbReference type="ARBA" id="ARBA00023015"/>
    </source>
</evidence>
<dbReference type="PANTHER" id="PTHR46425:SF1">
    <property type="entry name" value="TRANSCRIPTION TERMINATION FACTOR RHO"/>
    <property type="match status" value="1"/>
</dbReference>
<dbReference type="AlphaFoldDB" id="A0A2P5P6S4"/>
<dbReference type="InterPro" id="IPR012340">
    <property type="entry name" value="NA-bd_OB-fold"/>
</dbReference>
<dbReference type="GO" id="GO:0016787">
    <property type="term" value="F:hydrolase activity"/>
    <property type="evidence" value="ECO:0007669"/>
    <property type="project" value="UniProtKB-KW"/>
</dbReference>
<dbReference type="Gene3D" id="2.40.50.140">
    <property type="entry name" value="Nucleic acid-binding proteins"/>
    <property type="match status" value="1"/>
</dbReference>
<evidence type="ECO:0000256" key="6">
    <source>
        <dbReference type="ARBA" id="ARBA00022884"/>
    </source>
</evidence>
<dbReference type="Pfam" id="PF07498">
    <property type="entry name" value="Rho_N"/>
    <property type="match status" value="1"/>
</dbReference>
<dbReference type="GO" id="GO:0004386">
    <property type="term" value="F:helicase activity"/>
    <property type="evidence" value="ECO:0007669"/>
    <property type="project" value="UniProtKB-UniRule"/>
</dbReference>
<keyword evidence="2 9" id="KW-0547">Nucleotide-binding</keyword>
<reference evidence="13 14" key="1">
    <citation type="journal article" date="2017" name="ISME J.">
        <title>Grape pomace compost harbors organohalide-respiring Dehalogenimonas species with novel reductive dehalogenase genes.</title>
        <authorList>
            <person name="Yang Y."/>
            <person name="Higgins S.A."/>
            <person name="Yan J."/>
            <person name="Simsir B."/>
            <person name="Chourey K."/>
            <person name="Iyer R."/>
            <person name="Hettich R.L."/>
            <person name="Baldwin B."/>
            <person name="Ogles D.M."/>
            <person name="Loffler F.E."/>
        </authorList>
    </citation>
    <scope>NUCLEOTIDE SEQUENCE [LARGE SCALE GENOMIC DNA]</scope>
    <source>
        <strain evidence="13 14">GP</strain>
    </source>
</reference>
<dbReference type="SUPFAM" id="SSF68912">
    <property type="entry name" value="Rho N-terminal domain-like"/>
    <property type="match status" value="1"/>
</dbReference>
<protein>
    <recommendedName>
        <fullName evidence="9 10">Transcription termination factor Rho</fullName>
        <ecNumber evidence="9 10">3.6.4.-</ecNumber>
    </recommendedName>
    <alternativeName>
        <fullName evidence="9">ATP-dependent helicase Rho</fullName>
    </alternativeName>
</protein>
<feature type="binding site" evidence="9">
    <location>
        <begin position="194"/>
        <end position="199"/>
    </location>
    <ligand>
        <name>ATP</name>
        <dbReference type="ChEBI" id="CHEBI:30616"/>
    </ligand>
</feature>
<comment type="similarity">
    <text evidence="9 11">Belongs to the Rho family.</text>
</comment>
<keyword evidence="14" id="KW-1185">Reference proteome</keyword>
<dbReference type="EC" id="3.6.4.-" evidence="9 10"/>
<dbReference type="InterPro" id="IPR004665">
    <property type="entry name" value="Term_rho"/>
</dbReference>
<proteinExistence type="inferred from homology"/>
<dbReference type="InterPro" id="IPR011113">
    <property type="entry name" value="Rho_RNA-bd"/>
</dbReference>
<evidence type="ECO:0000256" key="11">
    <source>
        <dbReference type="PROSITE-ProRule" id="PRU01203"/>
    </source>
</evidence>
<dbReference type="Gene3D" id="3.40.50.300">
    <property type="entry name" value="P-loop containing nucleotide triphosphate hydrolases"/>
    <property type="match status" value="1"/>
</dbReference>
<evidence type="ECO:0000256" key="3">
    <source>
        <dbReference type="ARBA" id="ARBA00022801"/>
    </source>
</evidence>
<dbReference type="PROSITE" id="PS51856">
    <property type="entry name" value="RHO_RNA_BD"/>
    <property type="match status" value="1"/>
</dbReference>
<name>A0A2P5P6S4_9CHLR</name>
<dbReference type="CDD" id="cd01128">
    <property type="entry name" value="rho_factor_C"/>
    <property type="match status" value="1"/>
</dbReference>
<dbReference type="InterPro" id="IPR003593">
    <property type="entry name" value="AAA+_ATPase"/>
</dbReference>
<dbReference type="SMART" id="SM00357">
    <property type="entry name" value="CSP"/>
    <property type="match status" value="1"/>
</dbReference>
<dbReference type="RefSeq" id="WP_102331004.1">
    <property type="nucleotide sequence ID" value="NZ_CP058566.2"/>
</dbReference>
<dbReference type="SMART" id="SM00382">
    <property type="entry name" value="AAA"/>
    <property type="match status" value="1"/>
</dbReference>
<organism evidence="13 14">
    <name type="scientific">Dehalogenimonas etheniformans</name>
    <dbReference type="NCBI Taxonomy" id="1536648"/>
    <lineage>
        <taxon>Bacteria</taxon>
        <taxon>Bacillati</taxon>
        <taxon>Chloroflexota</taxon>
        <taxon>Dehalococcoidia</taxon>
        <taxon>Dehalococcoidales</taxon>
        <taxon>Dehalococcoidaceae</taxon>
        <taxon>Dehalogenimonas</taxon>
    </lineage>
</organism>
<comment type="caution">
    <text evidence="9">Lacks conserved residue(s) required for the propagation of feature annotation.</text>
</comment>
<dbReference type="Proteomes" id="UP000235653">
    <property type="component" value="Unassembled WGS sequence"/>
</dbReference>
<dbReference type="InterPro" id="IPR041703">
    <property type="entry name" value="Rho_factor_ATP-bd"/>
</dbReference>
<dbReference type="SUPFAM" id="SSF50249">
    <property type="entry name" value="Nucleic acid-binding proteins"/>
    <property type="match status" value="1"/>
</dbReference>
<dbReference type="CDD" id="cd04459">
    <property type="entry name" value="Rho_CSD"/>
    <property type="match status" value="1"/>
</dbReference>
<evidence type="ECO:0000313" key="14">
    <source>
        <dbReference type="Proteomes" id="UP000235653"/>
    </source>
</evidence>
<dbReference type="InterPro" id="IPR000194">
    <property type="entry name" value="ATPase_F1/V1/A1_a/bsu_nucl-bd"/>
</dbReference>
<dbReference type="Pfam" id="PF00006">
    <property type="entry name" value="ATP-synt_ab"/>
    <property type="match status" value="1"/>
</dbReference>
<dbReference type="SUPFAM" id="SSF52540">
    <property type="entry name" value="P-loop containing nucleoside triphosphate hydrolases"/>
    <property type="match status" value="1"/>
</dbReference>
<dbReference type="NCBIfam" id="NF006886">
    <property type="entry name" value="PRK09376.1"/>
    <property type="match status" value="1"/>
</dbReference>
<comment type="subunit">
    <text evidence="9">Homohexamer. The homohexamer assembles into an open ring structure.</text>
</comment>
<accession>A0A2P5P6S4</accession>
<evidence type="ECO:0000256" key="4">
    <source>
        <dbReference type="ARBA" id="ARBA00022806"/>
    </source>
</evidence>
<comment type="function">
    <text evidence="9">Facilitates transcription termination by a mechanism that involves Rho binding to the nascent RNA, activation of Rho's RNA-dependent ATPase activity, and release of the mRNA from the DNA template.</text>
</comment>
<feature type="region of interest" description="Disordered" evidence="12">
    <location>
        <begin position="1"/>
        <end position="30"/>
    </location>
</feature>
<evidence type="ECO:0000256" key="10">
    <source>
        <dbReference type="NCBIfam" id="TIGR00767"/>
    </source>
</evidence>
<keyword evidence="5 9" id="KW-0067">ATP-binding</keyword>
<dbReference type="InterPro" id="IPR011129">
    <property type="entry name" value="CSD"/>
</dbReference>
<evidence type="ECO:0000313" key="13">
    <source>
        <dbReference type="EMBL" id="PPD57994.1"/>
    </source>
</evidence>
<sequence>MSEIDPVNSIEPIEVARTPEPPAPPPPPPPLALSVLETMSREDLLELAKRMKLVGVTGAKKQEIVLRLLQAFTEQQGNIFCSGILEIMPDGYGFLRQASLLPSNSDIYISQSQIRRFGLRTGDMIIGQSRHAKPGEKYYSLLRVEAINDLNPDVAKQRPHFGTLTPTFPDKMINLETEMGQLSTRLINLIAPIGRGQRGMVVSPPKAGKTMLLKNIANAATTNYNDIHLMVVLIGERPEEVTDMRRSVKGEVMAATFDEAVENQTRVAELALERAKRMVESGKDVLILLDGITRLTRAYNLAMPPSGRTLSGGLDPVALHPAKKFFGAARNTAEGGSLTIIATCLVDTGSRMDDLIYEEFKGTGNMELHLDRRLAERRIFPAFDIPRSGTRREELLMSDTTFRQVQLLRRMVALISDDATHFAEVTERVLDKLKKSRNNTEFLDNLQRGKD</sequence>
<gene>
    <name evidence="9" type="primary">rho</name>
    <name evidence="13" type="ORF">JP09_006810</name>
</gene>
<keyword evidence="6 9" id="KW-0694">RNA-binding</keyword>
<evidence type="ECO:0000256" key="1">
    <source>
        <dbReference type="ARBA" id="ARBA00022472"/>
    </source>
</evidence>
<dbReference type="InterPro" id="IPR027417">
    <property type="entry name" value="P-loop_NTPase"/>
</dbReference>
<evidence type="ECO:0000256" key="8">
    <source>
        <dbReference type="ARBA" id="ARBA00023163"/>
    </source>
</evidence>
<keyword evidence="8 9" id="KW-0804">Transcription</keyword>
<comment type="caution">
    <text evidence="13">The sequence shown here is derived from an EMBL/GenBank/DDBJ whole genome shotgun (WGS) entry which is preliminary data.</text>
</comment>
<evidence type="ECO:0000256" key="12">
    <source>
        <dbReference type="SAM" id="MobiDB-lite"/>
    </source>
</evidence>
<dbReference type="HAMAP" id="MF_01884">
    <property type="entry name" value="Rho"/>
    <property type="match status" value="1"/>
</dbReference>
<dbReference type="Pfam" id="PF07497">
    <property type="entry name" value="Rho_RNA_bind"/>
    <property type="match status" value="1"/>
</dbReference>
<dbReference type="EMBL" id="JQAN02000010">
    <property type="protein sequence ID" value="PPD57994.1"/>
    <property type="molecule type" value="Genomic_DNA"/>
</dbReference>
<keyword evidence="4 9" id="KW-0347">Helicase</keyword>
<feature type="binding site" evidence="9">
    <location>
        <position position="237"/>
    </location>
    <ligand>
        <name>ATP</name>
        <dbReference type="ChEBI" id="CHEBI:30616"/>
    </ligand>
</feature>
<evidence type="ECO:0000256" key="2">
    <source>
        <dbReference type="ARBA" id="ARBA00022741"/>
    </source>
</evidence>
<keyword evidence="7 9" id="KW-0805">Transcription regulation</keyword>
<dbReference type="NCBIfam" id="TIGR00767">
    <property type="entry name" value="rho"/>
    <property type="match status" value="1"/>
</dbReference>
<dbReference type="GO" id="GO:0006353">
    <property type="term" value="P:DNA-templated transcription termination"/>
    <property type="evidence" value="ECO:0007669"/>
    <property type="project" value="UniProtKB-UniRule"/>
</dbReference>
<dbReference type="PANTHER" id="PTHR46425">
    <property type="entry name" value="TRANSCRIPTION TERMINATION FACTOR RHO"/>
    <property type="match status" value="1"/>
</dbReference>
<feature type="compositionally biased region" description="Pro residues" evidence="12">
    <location>
        <begin position="19"/>
        <end position="30"/>
    </location>
</feature>
<dbReference type="SMART" id="SM00959">
    <property type="entry name" value="Rho_N"/>
    <property type="match status" value="1"/>
</dbReference>
<dbReference type="GO" id="GO:0003723">
    <property type="term" value="F:RNA binding"/>
    <property type="evidence" value="ECO:0007669"/>
    <property type="project" value="UniProtKB-UniRule"/>
</dbReference>